<dbReference type="InterPro" id="IPR014001">
    <property type="entry name" value="Helicase_ATP-bd"/>
</dbReference>
<evidence type="ECO:0000256" key="3">
    <source>
        <dbReference type="ARBA" id="ARBA00022806"/>
    </source>
</evidence>
<feature type="domain" description="Helicase ATP-binding" evidence="5">
    <location>
        <begin position="127"/>
        <end position="297"/>
    </location>
</feature>
<accession>L2GKZ9</accession>
<dbReference type="FunFam" id="3.40.50.300:FF:003287">
    <property type="entry name" value="U5 small nuclear ribonucleoprotein 200 kDa helicase"/>
    <property type="match status" value="1"/>
</dbReference>
<dbReference type="GO" id="GO:0005634">
    <property type="term" value="C:nucleus"/>
    <property type="evidence" value="ECO:0007669"/>
    <property type="project" value="TreeGrafter"/>
</dbReference>
<evidence type="ECO:0000256" key="1">
    <source>
        <dbReference type="ARBA" id="ARBA00022741"/>
    </source>
</evidence>
<dbReference type="Pfam" id="PF00270">
    <property type="entry name" value="DEAD"/>
    <property type="match status" value="1"/>
</dbReference>
<dbReference type="PANTHER" id="PTHR47961">
    <property type="entry name" value="DNA POLYMERASE THETA, PUTATIVE (AFU_ORTHOLOGUE AFUA_1G05260)-RELATED"/>
    <property type="match status" value="1"/>
</dbReference>
<dbReference type="VEuPathDB" id="MicrosporidiaDB:VICG_01422"/>
<keyword evidence="4" id="KW-0067">ATP-binding</keyword>
<gene>
    <name evidence="6" type="ORF">VICG_01422</name>
</gene>
<keyword evidence="7" id="KW-1185">Reference proteome</keyword>
<dbReference type="Proteomes" id="UP000011082">
    <property type="component" value="Unassembled WGS sequence"/>
</dbReference>
<dbReference type="OrthoDB" id="5575at2759"/>
<reference evidence="7" key="1">
    <citation type="submission" date="2011-05" db="EMBL/GenBank/DDBJ databases">
        <title>The genome sequence of Vittaforma corneae strain ATCC 50505.</title>
        <authorList>
            <consortium name="The Broad Institute Genome Sequencing Platform"/>
            <person name="Cuomo C."/>
            <person name="Didier E."/>
            <person name="Bowers L."/>
            <person name="Young S.K."/>
            <person name="Zeng Q."/>
            <person name="Gargeya S."/>
            <person name="Fitzgerald M."/>
            <person name="Haas B."/>
            <person name="Abouelleil A."/>
            <person name="Alvarado L."/>
            <person name="Arachchi H.M."/>
            <person name="Berlin A."/>
            <person name="Chapman S.B."/>
            <person name="Gearin G."/>
            <person name="Goldberg J."/>
            <person name="Griggs A."/>
            <person name="Gujja S."/>
            <person name="Hansen M."/>
            <person name="Heiman D."/>
            <person name="Howarth C."/>
            <person name="Larimer J."/>
            <person name="Lui A."/>
            <person name="MacDonald P.J.P."/>
            <person name="McCowen C."/>
            <person name="Montmayeur A."/>
            <person name="Murphy C."/>
            <person name="Neiman D."/>
            <person name="Pearson M."/>
            <person name="Priest M."/>
            <person name="Roberts A."/>
            <person name="Saif S."/>
            <person name="Shea T."/>
            <person name="Sisk P."/>
            <person name="Stolte C."/>
            <person name="Sykes S."/>
            <person name="Wortman J."/>
            <person name="Nusbaum C."/>
            <person name="Birren B."/>
        </authorList>
    </citation>
    <scope>NUCLEOTIDE SEQUENCE [LARGE SCALE GENOMIC DNA]</scope>
    <source>
        <strain evidence="7">ATCC 50505</strain>
    </source>
</reference>
<organism evidence="6 7">
    <name type="scientific">Vittaforma corneae (strain ATCC 50505)</name>
    <name type="common">Microsporidian parasite</name>
    <name type="synonym">Nosema corneum</name>
    <dbReference type="NCBI Taxonomy" id="993615"/>
    <lineage>
        <taxon>Eukaryota</taxon>
        <taxon>Fungi</taxon>
        <taxon>Fungi incertae sedis</taxon>
        <taxon>Microsporidia</taxon>
        <taxon>Nosematidae</taxon>
        <taxon>Vittaforma</taxon>
    </lineage>
</organism>
<dbReference type="GO" id="GO:0004386">
    <property type="term" value="F:helicase activity"/>
    <property type="evidence" value="ECO:0007669"/>
    <property type="project" value="UniProtKB-KW"/>
</dbReference>
<dbReference type="SMART" id="SM00487">
    <property type="entry name" value="DEXDc"/>
    <property type="match status" value="1"/>
</dbReference>
<evidence type="ECO:0000313" key="6">
    <source>
        <dbReference type="EMBL" id="ELA41558.1"/>
    </source>
</evidence>
<dbReference type="PANTHER" id="PTHR47961:SF4">
    <property type="entry name" value="ACTIVATING SIGNAL COINTEGRATOR 1 COMPLEX SUBUNIT 3"/>
    <property type="match status" value="1"/>
</dbReference>
<protein>
    <recommendedName>
        <fullName evidence="5">Helicase ATP-binding domain-containing protein</fullName>
    </recommendedName>
</protein>
<evidence type="ECO:0000259" key="5">
    <source>
        <dbReference type="PROSITE" id="PS51192"/>
    </source>
</evidence>
<dbReference type="STRING" id="993615.L2GKZ9"/>
<dbReference type="InterPro" id="IPR027417">
    <property type="entry name" value="P-loop_NTPase"/>
</dbReference>
<dbReference type="GO" id="GO:0003676">
    <property type="term" value="F:nucleic acid binding"/>
    <property type="evidence" value="ECO:0007669"/>
    <property type="project" value="InterPro"/>
</dbReference>
<evidence type="ECO:0000256" key="2">
    <source>
        <dbReference type="ARBA" id="ARBA00022801"/>
    </source>
</evidence>
<name>L2GKZ9_VITCO</name>
<dbReference type="PROSITE" id="PS51192">
    <property type="entry name" value="HELICASE_ATP_BIND_1"/>
    <property type="match status" value="1"/>
</dbReference>
<evidence type="ECO:0000256" key="4">
    <source>
        <dbReference type="ARBA" id="ARBA00022840"/>
    </source>
</evidence>
<dbReference type="GeneID" id="19882133"/>
<dbReference type="InParanoid" id="L2GKZ9"/>
<dbReference type="Gene3D" id="3.40.50.300">
    <property type="entry name" value="P-loop containing nucleotide triphosphate hydrolases"/>
    <property type="match status" value="2"/>
</dbReference>
<dbReference type="InterPro" id="IPR011545">
    <property type="entry name" value="DEAD/DEAH_box_helicase_dom"/>
</dbReference>
<dbReference type="AlphaFoldDB" id="L2GKZ9"/>
<proteinExistence type="predicted"/>
<keyword evidence="2" id="KW-0378">Hydrolase</keyword>
<keyword evidence="1" id="KW-0547">Nucleotide-binding</keyword>
<dbReference type="SUPFAM" id="SSF52540">
    <property type="entry name" value="P-loop containing nucleoside triphosphate hydrolases"/>
    <property type="match status" value="2"/>
</dbReference>
<evidence type="ECO:0000313" key="7">
    <source>
        <dbReference type="Proteomes" id="UP000011082"/>
    </source>
</evidence>
<dbReference type="RefSeq" id="XP_007604868.1">
    <property type="nucleotide sequence ID" value="XM_007604806.1"/>
</dbReference>
<dbReference type="InterPro" id="IPR050474">
    <property type="entry name" value="Hel308_SKI2-like"/>
</dbReference>
<dbReference type="GO" id="GO:0016787">
    <property type="term" value="F:hydrolase activity"/>
    <property type="evidence" value="ECO:0007669"/>
    <property type="project" value="UniProtKB-KW"/>
</dbReference>
<sequence length="425" mass="48143">MDSRSDNAAVEMAIEKITKILDISKEEAVKIVQQAFGQEDPFSFLSDLLGYANIDLIFEIYRFKDTFIEKEYINEQALFVEHIMPESSSVHGSSASTDRLVKTSILGDNSKYFSYERFNPVQSAVFQDVYNSDGNVLVAAPTGAGKTDIALMSVLRALRHRDSQIIYIVPMKALASEICSKYSRLLGKQYFIIEYTGDTEVDSKTASKARVVICTPEKFDVATRKLYCVFQNIRLVIIDEIHLLEDDRGPVVEAIVARMFKFSELRQTFIRILGLSATLPNYQDVAVFIKAQHVHFFGQMYRPVPLKMTVTGFTKIAKYTDEMNYLLDKTQEFINGSKQILVFVHSRAKTHKTANFLAQNLHQSDDGSMTDLDVESIKKSTKNSTRPNVLSNHELNMLVSKSIGVHHAGLSKSRDHRWKCCSVKE</sequence>
<dbReference type="EMBL" id="JH370142">
    <property type="protein sequence ID" value="ELA41558.1"/>
    <property type="molecule type" value="Genomic_DNA"/>
</dbReference>
<dbReference type="GO" id="GO:0005524">
    <property type="term" value="F:ATP binding"/>
    <property type="evidence" value="ECO:0007669"/>
    <property type="project" value="UniProtKB-KW"/>
</dbReference>
<dbReference type="HOGENOM" id="CLU_645917_0_0_1"/>
<keyword evidence="3" id="KW-0347">Helicase</keyword>